<dbReference type="Pfam" id="PF20058">
    <property type="entry name" value="DUF6457"/>
    <property type="match status" value="1"/>
</dbReference>
<dbReference type="InterPro" id="IPR045598">
    <property type="entry name" value="DUF6457"/>
</dbReference>
<name>A0A1J5R9H2_9ZZZZ</name>
<feature type="domain" description="DUF6457" evidence="1">
    <location>
        <begin position="15"/>
        <end position="102"/>
    </location>
</feature>
<comment type="caution">
    <text evidence="2">The sequence shown here is derived from an EMBL/GenBank/DDBJ whole genome shotgun (WGS) entry which is preliminary data.</text>
</comment>
<evidence type="ECO:0000313" key="2">
    <source>
        <dbReference type="EMBL" id="OIQ88756.1"/>
    </source>
</evidence>
<dbReference type="EMBL" id="MLJW01000359">
    <property type="protein sequence ID" value="OIQ88756.1"/>
    <property type="molecule type" value="Genomic_DNA"/>
</dbReference>
<evidence type="ECO:0000259" key="1">
    <source>
        <dbReference type="Pfam" id="PF20058"/>
    </source>
</evidence>
<sequence length="104" mass="11191">MNEYDAREAAPDPADDAVRWAALVTAELDIPGDDLGRLSRSVLDMVRDVAHGVNRPSAPLTAFLVGLAAGRAAQANGAQIDVEVQTRLDQVMHLVQSWQTANEQ</sequence>
<protein>
    <recommendedName>
        <fullName evidence="1">DUF6457 domain-containing protein</fullName>
    </recommendedName>
</protein>
<reference evidence="2" key="1">
    <citation type="submission" date="2016-10" db="EMBL/GenBank/DDBJ databases">
        <title>Sequence of Gallionella enrichment culture.</title>
        <authorList>
            <person name="Poehlein A."/>
            <person name="Muehling M."/>
            <person name="Daniel R."/>
        </authorList>
    </citation>
    <scope>NUCLEOTIDE SEQUENCE</scope>
</reference>
<gene>
    <name evidence="2" type="ORF">GALL_293610</name>
</gene>
<proteinExistence type="predicted"/>
<accession>A0A1J5R9H2</accession>
<dbReference type="AlphaFoldDB" id="A0A1J5R9H2"/>
<organism evidence="2">
    <name type="scientific">mine drainage metagenome</name>
    <dbReference type="NCBI Taxonomy" id="410659"/>
    <lineage>
        <taxon>unclassified sequences</taxon>
        <taxon>metagenomes</taxon>
        <taxon>ecological metagenomes</taxon>
    </lineage>
</organism>